<dbReference type="GO" id="GO:0009247">
    <property type="term" value="P:glycolipid biosynthetic process"/>
    <property type="evidence" value="ECO:0007669"/>
    <property type="project" value="UniProtKB-ARBA"/>
</dbReference>
<evidence type="ECO:0000256" key="2">
    <source>
        <dbReference type="ARBA" id="ARBA00022475"/>
    </source>
</evidence>
<dbReference type="Proteomes" id="UP000093186">
    <property type="component" value="Unassembled WGS sequence"/>
</dbReference>
<dbReference type="Pfam" id="PF03279">
    <property type="entry name" value="Lip_A_acyltrans"/>
    <property type="match status" value="1"/>
</dbReference>
<keyword evidence="5 7" id="KW-0472">Membrane</keyword>
<accession>A0A1B9Y3N4</accession>
<dbReference type="GO" id="GO:0005886">
    <property type="term" value="C:plasma membrane"/>
    <property type="evidence" value="ECO:0007669"/>
    <property type="project" value="UniProtKB-SubCell"/>
</dbReference>
<evidence type="ECO:0000313" key="9">
    <source>
        <dbReference type="Proteomes" id="UP000093186"/>
    </source>
</evidence>
<evidence type="ECO:0000256" key="6">
    <source>
        <dbReference type="ARBA" id="ARBA00023315"/>
    </source>
</evidence>
<dbReference type="EMBL" id="MAKX01000001">
    <property type="protein sequence ID" value="OCK44400.1"/>
    <property type="molecule type" value="Genomic_DNA"/>
</dbReference>
<keyword evidence="7" id="KW-0812">Transmembrane</keyword>
<evidence type="ECO:0000313" key="8">
    <source>
        <dbReference type="EMBL" id="OCK44400.1"/>
    </source>
</evidence>
<evidence type="ECO:0000256" key="4">
    <source>
        <dbReference type="ARBA" id="ARBA00022679"/>
    </source>
</evidence>
<dbReference type="GO" id="GO:0016746">
    <property type="term" value="F:acyltransferase activity"/>
    <property type="evidence" value="ECO:0007669"/>
    <property type="project" value="UniProtKB-KW"/>
</dbReference>
<evidence type="ECO:0000256" key="7">
    <source>
        <dbReference type="SAM" id="Phobius"/>
    </source>
</evidence>
<protein>
    <submittedName>
        <fullName evidence="8">Lipid A biosynthesis acyltransferase</fullName>
    </submittedName>
</protein>
<reference evidence="8 9" key="1">
    <citation type="submission" date="2016-06" db="EMBL/GenBank/DDBJ databases">
        <title>Draft Genome Sequence of Tenacibaculum soleae UCD-KL19.</title>
        <authorList>
            <person name="Eisen J.A."/>
            <person name="Coil D.A."/>
            <person name="Lujan K.M."/>
        </authorList>
    </citation>
    <scope>NUCLEOTIDE SEQUENCE [LARGE SCALE GENOMIC DNA]</scope>
    <source>
        <strain evidence="8 9">UCD-KL19</strain>
    </source>
</reference>
<name>A0A1B9Y3N4_9FLAO</name>
<comment type="caution">
    <text evidence="8">The sequence shown here is derived from an EMBL/GenBank/DDBJ whole genome shotgun (WGS) entry which is preliminary data.</text>
</comment>
<feature type="transmembrane region" description="Helical" evidence="7">
    <location>
        <begin position="12"/>
        <end position="35"/>
    </location>
</feature>
<evidence type="ECO:0000256" key="3">
    <source>
        <dbReference type="ARBA" id="ARBA00022519"/>
    </source>
</evidence>
<dbReference type="CDD" id="cd07984">
    <property type="entry name" value="LPLAT_LABLAT-like"/>
    <property type="match status" value="1"/>
</dbReference>
<sequence length="303" mass="35981">MKLLTFLIVYPLIWILSILPMKLLYVISDFFRFIIFNIIGYRKKVVINNLRLAFPNKNEKEINTLCKKFFKHFVDLIFESIKSFTISKKEIKKRYIYKNPELINELTKQGKSIALVGTHQANWEWAFGMPFDLTINCFGAYTKIQNPYFEKVIKSSRTKFGFDGVPTGIFNKTINSREAQKIQTLYILLSDQSPQLHKTRYWAQFLNQKVPVHTGAEVLAKKHDLIVVNMNTTKIKRGYFETEFELITTTPKEYANFEITDKFLKIAEKNINKQPEYYLWSHKRFKHINKYDQWLKTKKTSQK</sequence>
<keyword evidence="3" id="KW-0997">Cell inner membrane</keyword>
<dbReference type="OrthoDB" id="9801955at2"/>
<organism evidence="8 9">
    <name type="scientific">Tenacibaculum soleae</name>
    <dbReference type="NCBI Taxonomy" id="447689"/>
    <lineage>
        <taxon>Bacteria</taxon>
        <taxon>Pseudomonadati</taxon>
        <taxon>Bacteroidota</taxon>
        <taxon>Flavobacteriia</taxon>
        <taxon>Flavobacteriales</taxon>
        <taxon>Flavobacteriaceae</taxon>
        <taxon>Tenacibaculum</taxon>
    </lineage>
</organism>
<keyword evidence="2" id="KW-1003">Cell membrane</keyword>
<keyword evidence="4 8" id="KW-0808">Transferase</keyword>
<keyword evidence="9" id="KW-1185">Reference proteome</keyword>
<dbReference type="STRING" id="447689.BA195_06905"/>
<proteinExistence type="predicted"/>
<keyword evidence="6 8" id="KW-0012">Acyltransferase</keyword>
<dbReference type="PANTHER" id="PTHR30606">
    <property type="entry name" value="LIPID A BIOSYNTHESIS LAUROYL ACYLTRANSFERASE"/>
    <property type="match status" value="1"/>
</dbReference>
<evidence type="ECO:0000256" key="1">
    <source>
        <dbReference type="ARBA" id="ARBA00004533"/>
    </source>
</evidence>
<dbReference type="RefSeq" id="WP_068703733.1">
    <property type="nucleotide sequence ID" value="NZ_MAKX01000001.1"/>
</dbReference>
<dbReference type="PANTHER" id="PTHR30606:SF10">
    <property type="entry name" value="PHOSPHATIDYLINOSITOL MANNOSIDE ACYLTRANSFERASE"/>
    <property type="match status" value="1"/>
</dbReference>
<gene>
    <name evidence="8" type="ORF">BA195_06905</name>
</gene>
<keyword evidence="7" id="KW-1133">Transmembrane helix</keyword>
<dbReference type="InterPro" id="IPR004960">
    <property type="entry name" value="LipA_acyltrans"/>
</dbReference>
<dbReference type="AlphaFoldDB" id="A0A1B9Y3N4"/>
<evidence type="ECO:0000256" key="5">
    <source>
        <dbReference type="ARBA" id="ARBA00023136"/>
    </source>
</evidence>
<comment type="subcellular location">
    <subcellularLocation>
        <location evidence="1">Cell inner membrane</location>
    </subcellularLocation>
</comment>